<dbReference type="EMBL" id="MCFJ01000002">
    <property type="protein sequence ID" value="ORY69534.1"/>
    <property type="molecule type" value="Genomic_DNA"/>
</dbReference>
<comment type="caution">
    <text evidence="1">The sequence shown here is derived from an EMBL/GenBank/DDBJ whole genome shotgun (WGS) entry which is preliminary data.</text>
</comment>
<protein>
    <submittedName>
        <fullName evidence="1">Uncharacterized protein</fullName>
    </submittedName>
</protein>
<name>A0A1Y2EDZ7_9PEZI</name>
<accession>A0A1Y2EDZ7</accession>
<dbReference type="Proteomes" id="UP000193689">
    <property type="component" value="Unassembled WGS sequence"/>
</dbReference>
<organism evidence="1 2">
    <name type="scientific">Pseudomassariella vexata</name>
    <dbReference type="NCBI Taxonomy" id="1141098"/>
    <lineage>
        <taxon>Eukaryota</taxon>
        <taxon>Fungi</taxon>
        <taxon>Dikarya</taxon>
        <taxon>Ascomycota</taxon>
        <taxon>Pezizomycotina</taxon>
        <taxon>Sordariomycetes</taxon>
        <taxon>Xylariomycetidae</taxon>
        <taxon>Amphisphaeriales</taxon>
        <taxon>Pseudomassariaceae</taxon>
        <taxon>Pseudomassariella</taxon>
    </lineage>
</organism>
<sequence>MRNTFPLYKISDLVLDLDAEDSKCVRQYDETVDGVLEEAAAKEARDQAPLRQRVAQFEQEYHRDDANFRTLSSEKFNPWHISDLDILSAALRDPSQTPSSDDGKRRHAPPVDMINLNKDQILETIYDWNGIPLQALESTSKTIPHMLRRQQLMRRKTPQPDEEKLVHAQLASCRSFEELKRLFARLSQTTEGSKLAASKGRLLSLACRQRARYGTAAEVRDAFVFLNDIFITFVRKGLEFDSILCRTGLMLAMQCSAYASAREYLAYGFPKSTYRPHHHEFAPNQLELAKCLYRALWSITGDRQQDRDFGVLLDPKERRIALYNLLTGHDLCGRYVEHSFDTHHHRYRDWKNYAVPYLHILAELGALRTLCHEFSGHVAGTGLREAKRWRDARTQQWAYRDKVPNPVVRVILRRNIPQATTDVFVAAVARLLKNIQSGRLLLPESSLASTTGNYEKDCRLDLITIYQSKPNFPETDADYNPPPDLYEITEKEKAAMAKEHSQPLAIDAALREEILDAFCLPVVEESVQALLSILFKNRLLEHDVSCPVEVRGLRKALSSNSS</sequence>
<reference evidence="1 2" key="1">
    <citation type="submission" date="2016-07" db="EMBL/GenBank/DDBJ databases">
        <title>Pervasive Adenine N6-methylation of Active Genes in Fungi.</title>
        <authorList>
            <consortium name="DOE Joint Genome Institute"/>
            <person name="Mondo S.J."/>
            <person name="Dannebaum R.O."/>
            <person name="Kuo R.C."/>
            <person name="Labutti K."/>
            <person name="Haridas S."/>
            <person name="Kuo A."/>
            <person name="Salamov A."/>
            <person name="Ahrendt S.R."/>
            <person name="Lipzen A."/>
            <person name="Sullivan W."/>
            <person name="Andreopoulos W.B."/>
            <person name="Clum A."/>
            <person name="Lindquist E."/>
            <person name="Daum C."/>
            <person name="Ramamoorthy G.K."/>
            <person name="Gryganskyi A."/>
            <person name="Culley D."/>
            <person name="Magnuson J.K."/>
            <person name="James T.Y."/>
            <person name="O'Malley M.A."/>
            <person name="Stajich J.E."/>
            <person name="Spatafora J.W."/>
            <person name="Visel A."/>
            <person name="Grigoriev I.V."/>
        </authorList>
    </citation>
    <scope>NUCLEOTIDE SEQUENCE [LARGE SCALE GENOMIC DNA]</scope>
    <source>
        <strain evidence="1 2">CBS 129021</strain>
    </source>
</reference>
<evidence type="ECO:0000313" key="2">
    <source>
        <dbReference type="Proteomes" id="UP000193689"/>
    </source>
</evidence>
<dbReference type="AlphaFoldDB" id="A0A1Y2EDZ7"/>
<proteinExistence type="predicted"/>
<dbReference type="RefSeq" id="XP_040719484.1">
    <property type="nucleotide sequence ID" value="XM_040863306.1"/>
</dbReference>
<dbReference type="InParanoid" id="A0A1Y2EDZ7"/>
<gene>
    <name evidence="1" type="ORF">BCR38DRAFT_480720</name>
</gene>
<keyword evidence="2" id="KW-1185">Reference proteome</keyword>
<dbReference type="GeneID" id="63779518"/>
<evidence type="ECO:0000313" key="1">
    <source>
        <dbReference type="EMBL" id="ORY69534.1"/>
    </source>
</evidence>
<dbReference type="OrthoDB" id="4581301at2759"/>